<dbReference type="PANTHER" id="PTHR12820:SF0">
    <property type="entry name" value="VACUOLAR PROTEIN SORTING-ASSOCIATED PROTEIN 53 HOMOLOG"/>
    <property type="match status" value="1"/>
</dbReference>
<dbReference type="GeneID" id="107225202"/>
<dbReference type="InterPro" id="IPR031745">
    <property type="entry name" value="Vps53_C"/>
</dbReference>
<dbReference type="Pfam" id="PF04100">
    <property type="entry name" value="Vps53_N"/>
    <property type="match status" value="1"/>
</dbReference>
<evidence type="ECO:0000256" key="4">
    <source>
        <dbReference type="ARBA" id="ARBA00014103"/>
    </source>
</evidence>
<evidence type="ECO:0000313" key="12">
    <source>
        <dbReference type="RefSeq" id="XP_046586759.1"/>
    </source>
</evidence>
<feature type="region of interest" description="Disordered" evidence="8">
    <location>
        <begin position="818"/>
        <end position="843"/>
    </location>
</feature>
<dbReference type="InterPro" id="IPR007234">
    <property type="entry name" value="Vps53_N"/>
</dbReference>
<feature type="domain" description="Vps53 C-terminal" evidence="10">
    <location>
        <begin position="703"/>
        <end position="787"/>
    </location>
</feature>
<evidence type="ECO:0000256" key="3">
    <source>
        <dbReference type="ARBA" id="ARBA00008628"/>
    </source>
</evidence>
<proteinExistence type="inferred from homology"/>
<keyword evidence="11" id="KW-1185">Reference proteome</keyword>
<comment type="similarity">
    <text evidence="3">Belongs to the VPS53 family.</text>
</comment>
<evidence type="ECO:0000256" key="2">
    <source>
        <dbReference type="ARBA" id="ARBA00004481"/>
    </source>
</evidence>
<organism evidence="11 12">
    <name type="scientific">Neodiprion lecontei</name>
    <name type="common">Redheaded pine sawfly</name>
    <dbReference type="NCBI Taxonomy" id="441921"/>
    <lineage>
        <taxon>Eukaryota</taxon>
        <taxon>Metazoa</taxon>
        <taxon>Ecdysozoa</taxon>
        <taxon>Arthropoda</taxon>
        <taxon>Hexapoda</taxon>
        <taxon>Insecta</taxon>
        <taxon>Pterygota</taxon>
        <taxon>Neoptera</taxon>
        <taxon>Endopterygota</taxon>
        <taxon>Hymenoptera</taxon>
        <taxon>Tenthredinoidea</taxon>
        <taxon>Diprionidae</taxon>
        <taxon>Diprioninae</taxon>
        <taxon>Neodiprion</taxon>
    </lineage>
</organism>
<evidence type="ECO:0000256" key="6">
    <source>
        <dbReference type="ARBA" id="ARBA00023034"/>
    </source>
</evidence>
<evidence type="ECO:0000256" key="5">
    <source>
        <dbReference type="ARBA" id="ARBA00022753"/>
    </source>
</evidence>
<feature type="compositionally biased region" description="Basic and acidic residues" evidence="8">
    <location>
        <begin position="374"/>
        <end position="388"/>
    </location>
</feature>
<keyword evidence="7" id="KW-0472">Membrane</keyword>
<reference evidence="12" key="1">
    <citation type="submission" date="2025-08" db="UniProtKB">
        <authorList>
            <consortium name="RefSeq"/>
        </authorList>
    </citation>
    <scope>IDENTIFICATION</scope>
    <source>
        <tissue evidence="12">Thorax and Abdomen</tissue>
    </source>
</reference>
<dbReference type="Gene3D" id="1.10.357.110">
    <property type="entry name" value="Vacuolar protein sorting-associated protein 53, C-terminus"/>
    <property type="match status" value="1"/>
</dbReference>
<keyword evidence="6" id="KW-0333">Golgi apparatus</keyword>
<dbReference type="Pfam" id="PF16854">
    <property type="entry name" value="VPS53_C"/>
    <property type="match status" value="1"/>
</dbReference>
<dbReference type="InterPro" id="IPR039766">
    <property type="entry name" value="Vps53"/>
</dbReference>
<dbReference type="RefSeq" id="XP_046586759.1">
    <property type="nucleotide sequence ID" value="XM_046730803.1"/>
</dbReference>
<comment type="subcellular location">
    <subcellularLocation>
        <location evidence="2">Endosome membrane</location>
        <topology evidence="2">Peripheral membrane protein</topology>
    </subcellularLocation>
    <subcellularLocation>
        <location evidence="1">Golgi apparatus</location>
        <location evidence="1">trans-Golgi network membrane</location>
        <topology evidence="1">Peripheral membrane protein</topology>
    </subcellularLocation>
</comment>
<dbReference type="InterPro" id="IPR038260">
    <property type="entry name" value="Vps53_C_sf"/>
</dbReference>
<feature type="domain" description="Vps53 N-terminal" evidence="9">
    <location>
        <begin position="41"/>
        <end position="439"/>
    </location>
</feature>
<protein>
    <recommendedName>
        <fullName evidence="4">Vacuolar protein sorting-associated protein 53 homolog</fullName>
    </recommendedName>
</protein>
<keyword evidence="5" id="KW-0967">Endosome</keyword>
<dbReference type="PANTHER" id="PTHR12820">
    <property type="entry name" value="VACUOLAR SORTING PROTEIN 53"/>
    <property type="match status" value="1"/>
</dbReference>
<evidence type="ECO:0000256" key="8">
    <source>
        <dbReference type="SAM" id="MobiDB-lite"/>
    </source>
</evidence>
<sequence>MGTRQDDEFEELQSTTYTFPSDVQTVIEQVLPSTDPLDQPNFNAVDYINSLFPTEQSLSNIDDVISKMEYKICSIDQEIRSVVRGQTNVGQDGRVALEDAHKVIRQLFIHIKDIKDKAEQSEETVKEITRDIKQLDFAKRNLTSSITALNHLHMLVGGVDSLKALTQKKQYGEIVMPLQAIMEVMQHFSNYMDIPQIKQLSDQVKQIQVELAEQITADFREAFSGQNPKHFAQLSEGCLVMSVLDPRVKKDLLSWFIAMQLQEYSHLFDENQDSAWLDKIDRRYAWIKKHLLEFESKFGSIFPQNWEVSERIAVQFCHMTREDLSKLMERRRHEIDVKLLLYAIQRTTSFENLLAKRFAGLTLENSDALFEKKPRNPFEENEEVKNPFEEGYTEQGEPEKSNTSLFTRLIGKCFEPYLNIYIESLDRNLADLMDKFLNDCKLQPPGAKELDGVEGPSSVLSSCADLFVFYKKCMIQCTQLSTGFIMLNLTSTFQKYLREYALKLLQNNLPKIGGGASIGTSMSNITRDLRDLSTAGLIQNFQSFLKEGESTRFNKEEQSRICCILTTAEYCLETTQQLEEKLREKTDAQFSEKINLSQEQDIFHSVISNCIQLLVQDLESACESALTAMSKVQWIHIESVGDQSAYVSTIISHLRQNIPSIRERLSSCRKYFTQLCVKFASSFIPKVVQQLYKCKPLNTVGAEQLLLDVHMLKTALLDLPSTGCQIQRKAPATYTKVVVKGMTKAEMILKVVMSPAESPSAFADQCRKLLPDLPTAEFQKILDMKGLRRTEQMQLVDQFRQSGSSLLLGDTTIIAQDSPEHEAGRIKSSRYMSVPNTDRKLKH</sequence>
<gene>
    <name evidence="12" type="primary">LOC107225202</name>
</gene>
<evidence type="ECO:0000313" key="11">
    <source>
        <dbReference type="Proteomes" id="UP000829291"/>
    </source>
</evidence>
<name>A0ABM3FFF9_NEOLC</name>
<evidence type="ECO:0000259" key="9">
    <source>
        <dbReference type="Pfam" id="PF04100"/>
    </source>
</evidence>
<evidence type="ECO:0000256" key="7">
    <source>
        <dbReference type="ARBA" id="ARBA00023136"/>
    </source>
</evidence>
<feature type="region of interest" description="Disordered" evidence="8">
    <location>
        <begin position="374"/>
        <end position="399"/>
    </location>
</feature>
<evidence type="ECO:0000256" key="1">
    <source>
        <dbReference type="ARBA" id="ARBA00004150"/>
    </source>
</evidence>
<evidence type="ECO:0000259" key="10">
    <source>
        <dbReference type="Pfam" id="PF16854"/>
    </source>
</evidence>
<accession>A0ABM3FFF9</accession>
<dbReference type="Proteomes" id="UP000829291">
    <property type="component" value="Chromosome 2"/>
</dbReference>